<gene>
    <name evidence="1" type="primary">ggpS</name>
    <name evidence="1" type="ORF">CARN2_1741</name>
</gene>
<evidence type="ECO:0000313" key="1">
    <source>
        <dbReference type="EMBL" id="CBH99306.1"/>
    </source>
</evidence>
<reference evidence="1" key="1">
    <citation type="submission" date="2009-10" db="EMBL/GenBank/DDBJ databases">
        <title>Diversity of trophic interactions inside an arsenic-rich microbial ecosystem.</title>
        <authorList>
            <person name="Bertin P.N."/>
            <person name="Heinrich-Salmeron A."/>
            <person name="Pelletier E."/>
            <person name="Goulhen-Chollet F."/>
            <person name="Arsene-Ploetze F."/>
            <person name="Gallien S."/>
            <person name="Calteau A."/>
            <person name="Vallenet D."/>
            <person name="Casiot C."/>
            <person name="Chane-Woon-Ming B."/>
            <person name="Giloteaux L."/>
            <person name="Barakat M."/>
            <person name="Bonnefoy V."/>
            <person name="Bruneel O."/>
            <person name="Chandler M."/>
            <person name="Cleiss J."/>
            <person name="Duran R."/>
            <person name="Elbaz-Poulichet F."/>
            <person name="Fonknechten N."/>
            <person name="Lauga B."/>
            <person name="Mornico D."/>
            <person name="Ortet P."/>
            <person name="Schaeffer C."/>
            <person name="Siguier P."/>
            <person name="Alexander Thil Smith A."/>
            <person name="Van Dorsselaer A."/>
            <person name="Weissenbach J."/>
            <person name="Medigue C."/>
            <person name="Le Paslier D."/>
        </authorList>
    </citation>
    <scope>NUCLEOTIDE SEQUENCE</scope>
</reference>
<proteinExistence type="predicted"/>
<dbReference type="GO" id="GO:0051473">
    <property type="term" value="P:glucosylglycerol biosynthetic process"/>
    <property type="evidence" value="ECO:0007669"/>
    <property type="project" value="InterPro"/>
</dbReference>
<dbReference type="Pfam" id="PF00982">
    <property type="entry name" value="Glyco_transf_20"/>
    <property type="match status" value="1"/>
</dbReference>
<dbReference type="EC" id="2.4.1.213" evidence="1"/>
<dbReference type="PANTHER" id="PTHR10788:SF106">
    <property type="entry name" value="BCDNA.GH08860"/>
    <property type="match status" value="1"/>
</dbReference>
<sequence length="507" mass="57114">MVSSLVIVYHRQPYEEQIEDGKTVLRENSSPNGIVPALKGFIGQVDRASWVAWKKAPAGKPIKFERRITVNDSYGSYEVVRLPLSGEQINQFYDITSKEALWPILNSFPALYSTENCDWSVFREVNRLFAEAACAEAAPGAVVWVHDYNLWLVPGFVRRMRPDLRIAFFHHTPFPAPDVFNILPWRDEILDSLLSCDLVGFHVPRYARNFAALAQALRKVDALVERRVYPRLQATGTALSEPVTPVSLTVDGRSVRIDAFPIGTHAQLIRETVQKTENLARVAHIRREIPEHTIIVSIGRVDYAKGTRELLLAYERLLRRRPALHGQIKLLITAVAAADGMRVYKRAQQAIEQLVGRINGHFGTLNWLPILLSTTPMPFAETLSYYRAADIAWITPLRDGLNLVAKEFIAAHVNESGVLVLSEFAGAAVELQDAVLVNPYSISQMDSAIDRALDMPREEQHARMRRMDALVGRYDIGHWTRHVLALFAQLRAARPAARAPDRQALRA</sequence>
<dbReference type="AlphaFoldDB" id="E6PWJ9"/>
<organism evidence="1">
    <name type="scientific">mine drainage metagenome</name>
    <dbReference type="NCBI Taxonomy" id="410659"/>
    <lineage>
        <taxon>unclassified sequences</taxon>
        <taxon>metagenomes</taxon>
        <taxon>ecological metagenomes</taxon>
    </lineage>
</organism>
<keyword evidence="1" id="KW-0808">Transferase</keyword>
<accession>E6PWJ9</accession>
<dbReference type="GO" id="GO:0003825">
    <property type="term" value="F:alpha,alpha-trehalose-phosphate synthase (UDP-forming) activity"/>
    <property type="evidence" value="ECO:0007669"/>
    <property type="project" value="TreeGrafter"/>
</dbReference>
<dbReference type="InterPro" id="IPR001830">
    <property type="entry name" value="Glyco_trans_20"/>
</dbReference>
<comment type="caution">
    <text evidence="1">The sequence shown here is derived from an EMBL/GenBank/DDBJ whole genome shotgun (WGS) entry which is preliminary data.</text>
</comment>
<dbReference type="SUPFAM" id="SSF53756">
    <property type="entry name" value="UDP-Glycosyltransferase/glycogen phosphorylase"/>
    <property type="match status" value="1"/>
</dbReference>
<dbReference type="PANTHER" id="PTHR10788">
    <property type="entry name" value="TREHALOSE-6-PHOSPHATE SYNTHASE"/>
    <property type="match status" value="1"/>
</dbReference>
<dbReference type="CDD" id="cd03788">
    <property type="entry name" value="GT20_TPS"/>
    <property type="match status" value="1"/>
</dbReference>
<dbReference type="Gene3D" id="3.40.50.2000">
    <property type="entry name" value="Glycogen Phosphorylase B"/>
    <property type="match status" value="2"/>
</dbReference>
<dbReference type="NCBIfam" id="TIGR02398">
    <property type="entry name" value="gluc_glyc_Psyn"/>
    <property type="match status" value="1"/>
</dbReference>
<keyword evidence="1" id="KW-0328">Glycosyltransferase</keyword>
<protein>
    <submittedName>
        <fullName evidence="1">Glucosylglycerol-phosphate synthase (Glucosyl-glycerol-phosphate synthase) (GG-phosphate synthase) (GGPS)</fullName>
        <ecNumber evidence="1">2.4.1.213</ecNumber>
    </submittedName>
</protein>
<dbReference type="GO" id="GO:0005992">
    <property type="term" value="P:trehalose biosynthetic process"/>
    <property type="evidence" value="ECO:0007669"/>
    <property type="project" value="InterPro"/>
</dbReference>
<dbReference type="EMBL" id="CABM01000072">
    <property type="protein sequence ID" value="CBH99306.1"/>
    <property type="molecule type" value="Genomic_DNA"/>
</dbReference>
<dbReference type="InterPro" id="IPR012764">
    <property type="entry name" value="Gluc_glyc_Psyn"/>
</dbReference>
<dbReference type="GO" id="GO:0033828">
    <property type="term" value="F:glucosylglycerol-phosphate synthase activity"/>
    <property type="evidence" value="ECO:0007669"/>
    <property type="project" value="UniProtKB-EC"/>
</dbReference>
<name>E6PWJ9_9ZZZZ</name>